<dbReference type="SMART" id="SM00032">
    <property type="entry name" value="CCP"/>
    <property type="match status" value="10"/>
</dbReference>
<dbReference type="InterPro" id="IPR033991">
    <property type="entry name" value="Selectin_CTLD"/>
</dbReference>
<dbReference type="InterPro" id="IPR016187">
    <property type="entry name" value="CTDL_fold"/>
</dbReference>
<evidence type="ECO:0000256" key="8">
    <source>
        <dbReference type="ARBA" id="ARBA00022729"/>
    </source>
</evidence>
<feature type="domain" description="Sushi" evidence="21">
    <location>
        <begin position="521"/>
        <end position="582"/>
    </location>
</feature>
<feature type="domain" description="C-type lectin" evidence="20">
    <location>
        <begin position="50"/>
        <end position="171"/>
    </location>
</feature>
<organism evidence="22 23">
    <name type="scientific">Scleropages formosus</name>
    <name type="common">Asian bonytongue</name>
    <name type="synonym">Osteoglossum formosum</name>
    <dbReference type="NCBI Taxonomy" id="113540"/>
    <lineage>
        <taxon>Eukaryota</taxon>
        <taxon>Metazoa</taxon>
        <taxon>Chordata</taxon>
        <taxon>Craniata</taxon>
        <taxon>Vertebrata</taxon>
        <taxon>Euteleostomi</taxon>
        <taxon>Actinopterygii</taxon>
        <taxon>Neopterygii</taxon>
        <taxon>Teleostei</taxon>
        <taxon>Osteoglossocephala</taxon>
        <taxon>Osteoglossomorpha</taxon>
        <taxon>Osteoglossiformes</taxon>
        <taxon>Osteoglossidae</taxon>
        <taxon>Scleropages</taxon>
    </lineage>
</organism>
<dbReference type="PROSITE" id="PS00022">
    <property type="entry name" value="EGF_1"/>
    <property type="match status" value="1"/>
</dbReference>
<evidence type="ECO:0000256" key="2">
    <source>
        <dbReference type="ARBA" id="ARBA00007360"/>
    </source>
</evidence>
<feature type="domain" description="Sushi" evidence="21">
    <location>
        <begin position="769"/>
        <end position="830"/>
    </location>
</feature>
<reference evidence="22" key="3">
    <citation type="submission" date="2025-09" db="UniProtKB">
        <authorList>
            <consortium name="Ensembl"/>
        </authorList>
    </citation>
    <scope>IDENTIFICATION</scope>
</reference>
<feature type="domain" description="Sushi" evidence="21">
    <location>
        <begin position="707"/>
        <end position="768"/>
    </location>
</feature>
<dbReference type="OrthoDB" id="406096at2759"/>
<feature type="domain" description="Sushi" evidence="21">
    <location>
        <begin position="272"/>
        <end position="334"/>
    </location>
</feature>
<evidence type="ECO:0000256" key="17">
    <source>
        <dbReference type="PROSITE-ProRule" id="PRU00076"/>
    </source>
</evidence>
<keyword evidence="6" id="KW-0812">Transmembrane</keyword>
<dbReference type="SUPFAM" id="SSF56436">
    <property type="entry name" value="C-type lectin-like"/>
    <property type="match status" value="1"/>
</dbReference>
<evidence type="ECO:0000256" key="12">
    <source>
        <dbReference type="ARBA" id="ARBA00022889"/>
    </source>
</evidence>
<dbReference type="PRINTS" id="PR00343">
    <property type="entry name" value="SELECTIN"/>
</dbReference>
<name>A0A8C9RB51_SCLFO</name>
<evidence type="ECO:0000256" key="14">
    <source>
        <dbReference type="ARBA" id="ARBA00023136"/>
    </source>
</evidence>
<feature type="domain" description="Sushi" evidence="21">
    <location>
        <begin position="335"/>
        <end position="396"/>
    </location>
</feature>
<feature type="disulfide bond" evidence="18">
    <location>
        <begin position="553"/>
        <end position="580"/>
    </location>
</feature>
<evidence type="ECO:0000256" key="1">
    <source>
        <dbReference type="ARBA" id="ARBA00004251"/>
    </source>
</evidence>
<keyword evidence="3" id="KW-1003">Cell membrane</keyword>
<dbReference type="InterPro" id="IPR002396">
    <property type="entry name" value="Selectin_superfamily"/>
</dbReference>
<keyword evidence="15 17" id="KW-1015">Disulfide bond</keyword>
<keyword evidence="23" id="KW-1185">Reference proteome</keyword>
<protein>
    <submittedName>
        <fullName evidence="22">Selectin E</fullName>
    </submittedName>
</protein>
<dbReference type="GO" id="GO:0060074">
    <property type="term" value="P:synapse maturation"/>
    <property type="evidence" value="ECO:0007669"/>
    <property type="project" value="TreeGrafter"/>
</dbReference>
<keyword evidence="16" id="KW-0325">Glycoprotein</keyword>
<feature type="disulfide bond" evidence="18">
    <location>
        <begin position="677"/>
        <end position="704"/>
    </location>
</feature>
<dbReference type="InterPro" id="IPR035976">
    <property type="entry name" value="Sushi/SCR/CCP_sf"/>
</dbReference>
<dbReference type="CDD" id="cd00054">
    <property type="entry name" value="EGF_CA"/>
    <property type="match status" value="1"/>
</dbReference>
<feature type="domain" description="Sushi" evidence="21">
    <location>
        <begin position="459"/>
        <end position="520"/>
    </location>
</feature>
<evidence type="ECO:0000259" key="19">
    <source>
        <dbReference type="PROSITE" id="PS50026"/>
    </source>
</evidence>
<dbReference type="InterPro" id="IPR018378">
    <property type="entry name" value="C-type_lectin_CS"/>
</dbReference>
<dbReference type="Gene3D" id="2.10.25.10">
    <property type="entry name" value="Laminin"/>
    <property type="match status" value="1"/>
</dbReference>
<feature type="domain" description="Sushi" evidence="21">
    <location>
        <begin position="397"/>
        <end position="458"/>
    </location>
</feature>
<dbReference type="Pfam" id="PF00084">
    <property type="entry name" value="Sushi"/>
    <property type="match status" value="10"/>
</dbReference>
<dbReference type="GO" id="GO:0007155">
    <property type="term" value="P:cell adhesion"/>
    <property type="evidence" value="ECO:0007669"/>
    <property type="project" value="UniProtKB-KW"/>
</dbReference>
<dbReference type="Pfam" id="PF00059">
    <property type="entry name" value="Lectin_C"/>
    <property type="match status" value="1"/>
</dbReference>
<comment type="similarity">
    <text evidence="2">Belongs to the selectin/LECAM family.</text>
</comment>
<keyword evidence="5 18" id="KW-0768">Sushi</keyword>
<evidence type="ECO:0000256" key="3">
    <source>
        <dbReference type="ARBA" id="ARBA00022475"/>
    </source>
</evidence>
<dbReference type="AlphaFoldDB" id="A0A8C9RB51"/>
<feature type="disulfide bond" evidence="18">
    <location>
        <begin position="367"/>
        <end position="394"/>
    </location>
</feature>
<keyword evidence="11" id="KW-0106">Calcium</keyword>
<keyword evidence="12" id="KW-0130">Cell adhesion</keyword>
<comment type="caution">
    <text evidence="17">Lacks conserved residue(s) required for the propagation of feature annotation.</text>
</comment>
<dbReference type="Proteomes" id="UP000694397">
    <property type="component" value="Chromosome 9"/>
</dbReference>
<keyword evidence="13" id="KW-1133">Transmembrane helix</keyword>
<dbReference type="GO" id="GO:0030246">
    <property type="term" value="F:carbohydrate binding"/>
    <property type="evidence" value="ECO:0007669"/>
    <property type="project" value="UniProtKB-KW"/>
</dbReference>
<dbReference type="Gene3D" id="2.10.70.10">
    <property type="entry name" value="Complement Module, domain 1"/>
    <property type="match status" value="10"/>
</dbReference>
<evidence type="ECO:0000256" key="18">
    <source>
        <dbReference type="PROSITE-ProRule" id="PRU00302"/>
    </source>
</evidence>
<evidence type="ECO:0000256" key="16">
    <source>
        <dbReference type="ARBA" id="ARBA00023180"/>
    </source>
</evidence>
<evidence type="ECO:0000313" key="23">
    <source>
        <dbReference type="Proteomes" id="UP000694397"/>
    </source>
</evidence>
<proteinExistence type="inferred from homology"/>
<feature type="disulfide bond" evidence="18">
    <location>
        <begin position="801"/>
        <end position="828"/>
    </location>
</feature>
<dbReference type="InterPro" id="IPR016186">
    <property type="entry name" value="C-type_lectin-like/link_sf"/>
</dbReference>
<reference evidence="22 23" key="1">
    <citation type="submission" date="2019-04" db="EMBL/GenBank/DDBJ databases">
        <authorList>
            <consortium name="Wellcome Sanger Institute Data Sharing"/>
        </authorList>
    </citation>
    <scope>NUCLEOTIDE SEQUENCE [LARGE SCALE GENOMIC DNA]</scope>
</reference>
<dbReference type="InterPro" id="IPR051277">
    <property type="entry name" value="SEZ6_CSMD_C4BPB_Regulators"/>
</dbReference>
<dbReference type="InterPro" id="IPR000742">
    <property type="entry name" value="EGF"/>
</dbReference>
<keyword evidence="4 17" id="KW-0245">EGF-like domain</keyword>
<dbReference type="PANTHER" id="PTHR45656">
    <property type="entry name" value="PROTEIN CBR-CLEC-78"/>
    <property type="match status" value="1"/>
</dbReference>
<dbReference type="PROSITE" id="PS50041">
    <property type="entry name" value="C_TYPE_LECTIN_2"/>
    <property type="match status" value="1"/>
</dbReference>
<evidence type="ECO:0000256" key="4">
    <source>
        <dbReference type="ARBA" id="ARBA00022536"/>
    </source>
</evidence>
<feature type="disulfide bond" evidence="18">
    <location>
        <begin position="429"/>
        <end position="456"/>
    </location>
</feature>
<feature type="domain" description="Sushi" evidence="21">
    <location>
        <begin position="210"/>
        <end position="271"/>
    </location>
</feature>
<feature type="disulfide bond" evidence="18">
    <location>
        <begin position="739"/>
        <end position="766"/>
    </location>
</feature>
<dbReference type="SMART" id="SM00181">
    <property type="entry name" value="EGF"/>
    <property type="match status" value="4"/>
</dbReference>
<dbReference type="CDD" id="cd00033">
    <property type="entry name" value="CCP"/>
    <property type="match status" value="10"/>
</dbReference>
<dbReference type="SUPFAM" id="SSF57196">
    <property type="entry name" value="EGF/Laminin"/>
    <property type="match status" value="1"/>
</dbReference>
<evidence type="ECO:0000256" key="15">
    <source>
        <dbReference type="ARBA" id="ARBA00023157"/>
    </source>
</evidence>
<evidence type="ECO:0000256" key="11">
    <source>
        <dbReference type="ARBA" id="ARBA00022837"/>
    </source>
</evidence>
<evidence type="ECO:0000259" key="21">
    <source>
        <dbReference type="PROSITE" id="PS50923"/>
    </source>
</evidence>
<dbReference type="GO" id="GO:0090036">
    <property type="term" value="P:regulation of protein kinase C signaling"/>
    <property type="evidence" value="ECO:0007669"/>
    <property type="project" value="TreeGrafter"/>
</dbReference>
<evidence type="ECO:0000259" key="20">
    <source>
        <dbReference type="PROSITE" id="PS50041"/>
    </source>
</evidence>
<keyword evidence="10" id="KW-0677">Repeat</keyword>
<gene>
    <name evidence="22" type="primary">selp</name>
</gene>
<keyword evidence="9" id="KW-0430">Lectin</keyword>
<dbReference type="PROSITE" id="PS00615">
    <property type="entry name" value="C_TYPE_LECTIN_1"/>
    <property type="match status" value="1"/>
</dbReference>
<feature type="domain" description="Sushi" evidence="21">
    <location>
        <begin position="645"/>
        <end position="706"/>
    </location>
</feature>
<evidence type="ECO:0000256" key="7">
    <source>
        <dbReference type="ARBA" id="ARBA00022723"/>
    </source>
</evidence>
<dbReference type="PROSITE" id="PS50923">
    <property type="entry name" value="SUSHI"/>
    <property type="match status" value="10"/>
</dbReference>
<evidence type="ECO:0000256" key="6">
    <source>
        <dbReference type="ARBA" id="ARBA00022692"/>
    </source>
</evidence>
<dbReference type="InterPro" id="IPR001304">
    <property type="entry name" value="C-type_lectin-like"/>
</dbReference>
<evidence type="ECO:0000256" key="10">
    <source>
        <dbReference type="ARBA" id="ARBA00022737"/>
    </source>
</evidence>
<dbReference type="SUPFAM" id="SSF57535">
    <property type="entry name" value="Complement control module/SCR domain"/>
    <property type="match status" value="10"/>
</dbReference>
<keyword evidence="7" id="KW-0479">Metal-binding</keyword>
<dbReference type="CDD" id="cd03592">
    <property type="entry name" value="CLECT_selectins_like"/>
    <property type="match status" value="1"/>
</dbReference>
<feature type="disulfide bond" evidence="18">
    <location>
        <begin position="491"/>
        <end position="518"/>
    </location>
</feature>
<dbReference type="Ensembl" id="ENSSFOT00015008625.2">
    <property type="protein sequence ID" value="ENSSFOP00015008505.2"/>
    <property type="gene ID" value="ENSSFOG00015005563.2"/>
</dbReference>
<evidence type="ECO:0000256" key="5">
    <source>
        <dbReference type="ARBA" id="ARBA00022659"/>
    </source>
</evidence>
<evidence type="ECO:0000256" key="13">
    <source>
        <dbReference type="ARBA" id="ARBA00022989"/>
    </source>
</evidence>
<dbReference type="GO" id="GO:0043025">
    <property type="term" value="C:neuronal cell body"/>
    <property type="evidence" value="ECO:0007669"/>
    <property type="project" value="TreeGrafter"/>
</dbReference>
<dbReference type="FunFam" id="3.10.100.10:FF:000007">
    <property type="entry name" value="L-selectin"/>
    <property type="match status" value="1"/>
</dbReference>
<feature type="disulfide bond" evidence="17">
    <location>
        <begin position="197"/>
        <end position="206"/>
    </location>
</feature>
<reference evidence="22" key="2">
    <citation type="submission" date="2025-08" db="UniProtKB">
        <authorList>
            <consortium name="Ensembl"/>
        </authorList>
    </citation>
    <scope>IDENTIFICATION</scope>
</reference>
<keyword evidence="8" id="KW-0732">Signal</keyword>
<feature type="disulfide bond" evidence="18">
    <location>
        <begin position="615"/>
        <end position="642"/>
    </location>
</feature>
<feature type="disulfide bond" evidence="18">
    <location>
        <begin position="242"/>
        <end position="269"/>
    </location>
</feature>
<comment type="subcellular location">
    <subcellularLocation>
        <location evidence="1">Cell membrane</location>
        <topology evidence="1">Single-pass type I membrane protein</topology>
    </subcellularLocation>
</comment>
<feature type="domain" description="EGF-like" evidence="19">
    <location>
        <begin position="171"/>
        <end position="207"/>
    </location>
</feature>
<feature type="domain" description="Sushi" evidence="21">
    <location>
        <begin position="583"/>
        <end position="644"/>
    </location>
</feature>
<dbReference type="PANTHER" id="PTHR45656:SF2">
    <property type="entry name" value="SEIZURE 6-LIKE PROTEIN 2"/>
    <property type="match status" value="1"/>
</dbReference>
<dbReference type="GO" id="GO:0005783">
    <property type="term" value="C:endoplasmic reticulum"/>
    <property type="evidence" value="ECO:0007669"/>
    <property type="project" value="TreeGrafter"/>
</dbReference>
<dbReference type="GeneTree" id="ENSGT00940000164633"/>
<dbReference type="Gene3D" id="3.10.100.10">
    <property type="entry name" value="Mannose-Binding Protein A, subunit A"/>
    <property type="match status" value="1"/>
</dbReference>
<keyword evidence="14" id="KW-0472">Membrane</keyword>
<dbReference type="PROSITE" id="PS50026">
    <property type="entry name" value="EGF_3"/>
    <property type="match status" value="1"/>
</dbReference>
<feature type="disulfide bond" evidence="18">
    <location>
        <begin position="305"/>
        <end position="332"/>
    </location>
</feature>
<evidence type="ECO:0000313" key="22">
    <source>
        <dbReference type="Ensembl" id="ENSSFOP00015008505.2"/>
    </source>
</evidence>
<dbReference type="PROSITE" id="PS01186">
    <property type="entry name" value="EGF_2"/>
    <property type="match status" value="1"/>
</dbReference>
<sequence length="861" mass="94645">MTQYRECDSSHSSYYYLCQILNLMENFTQKFYLILAFFTLSADLRNGAEVQAWTYHYSTEPSREWNSARQWCRQHYTDMVAIQNQKEIEYLNNILPRNPTYYWIGIRKLGDVWIWIGTNKTLTKECENWAAGEPNNGGRQEDCVEIYIKRESETAKWNNEKCSKKKGTLCYRASCDLGSCGARGECLETIGNYSCLCQPGFKGPRCEEAEECGTLEAPVQGSLQCLDMYGHFRFNSSCAFSCALGFKLTGTQCLHCQATGRWTSEPPSCQAVKCPDVLSAPKQGRMYCTDPFETHSFNSTCEFTCNEGFQLSGSSEILCDSGGMWTGTVPSCKVVECGAIMPPSQGRVICDDLHQTFSFGTSCHFSCEEGYSLDGDATVNCTSSGNWTAGVPACKVVKCHALVTPSHASLHCQHPVEDFGYSSTCWLGCEVGFDLIGQNSTYCTSLGSWSHNLPVCKARQCKILTAPPHGILTCSHPHGEFSFNSSCDVSCEEGFLINGTSTTRCNSMETWTETTAHCQVVKCDVPSIPHHASLHCQHPIEEFSYSSTCWLECDDGFMPKGANSTQCTAEGSWSHSLPLCEVVKCPVAGAPSHGSMHCQHPIEEFSYSSSCWMECEEGFILRGANSTQCTAEGTWSHTTPLCEAQRCASLSAPPHGNLTCSHPHGEFSFNSSCDVNCDEGFQLNGMATTRCSSLGKWTETTADCQVVKCPVAGAPSHGSMHCQHPIEEFSYSSSCWIECEEGFILRGANSTQCTAEGTWSHSTPLCEAQPCASLSAPPHGNLTCSHPHGEFSFNSSCDVSCDEGFQLNGMVTTRCSSLGKWTETTAHCQGDSLPYTTTASPLLTSYVTYNHLYIQLKKNTA</sequence>
<dbReference type="GO" id="GO:0005886">
    <property type="term" value="C:plasma membrane"/>
    <property type="evidence" value="ECO:0007669"/>
    <property type="project" value="UniProtKB-SubCell"/>
</dbReference>
<evidence type="ECO:0000256" key="9">
    <source>
        <dbReference type="ARBA" id="ARBA00022734"/>
    </source>
</evidence>
<dbReference type="InterPro" id="IPR000436">
    <property type="entry name" value="Sushi_SCR_CCP_dom"/>
</dbReference>
<dbReference type="FunFam" id="2.10.70.10:FF:000001">
    <property type="entry name" value="Selectin P"/>
    <property type="match status" value="10"/>
</dbReference>
<dbReference type="SMART" id="SM00034">
    <property type="entry name" value="CLECT"/>
    <property type="match status" value="1"/>
</dbReference>
<accession>A0A8C9RB51</accession>
<dbReference type="GO" id="GO:0046872">
    <property type="term" value="F:metal ion binding"/>
    <property type="evidence" value="ECO:0007669"/>
    <property type="project" value="UniProtKB-KW"/>
</dbReference>